<dbReference type="InterPro" id="IPR006073">
    <property type="entry name" value="GTP-bd"/>
</dbReference>
<protein>
    <recommendedName>
        <fullName evidence="1">G domain-containing protein</fullName>
    </recommendedName>
</protein>
<organism evidence="2 3">
    <name type="scientific">Vespula vulgaris</name>
    <name type="common">Yellow jacket</name>
    <name type="synonym">Wasp</name>
    <dbReference type="NCBI Taxonomy" id="7454"/>
    <lineage>
        <taxon>Eukaryota</taxon>
        <taxon>Metazoa</taxon>
        <taxon>Ecdysozoa</taxon>
        <taxon>Arthropoda</taxon>
        <taxon>Hexapoda</taxon>
        <taxon>Insecta</taxon>
        <taxon>Pterygota</taxon>
        <taxon>Neoptera</taxon>
        <taxon>Endopterygota</taxon>
        <taxon>Hymenoptera</taxon>
        <taxon>Apocrita</taxon>
        <taxon>Aculeata</taxon>
        <taxon>Vespoidea</taxon>
        <taxon>Vespidae</taxon>
        <taxon>Vespinae</taxon>
        <taxon>Vespula</taxon>
    </lineage>
</organism>
<evidence type="ECO:0000313" key="2">
    <source>
        <dbReference type="EMBL" id="KAF7394569.1"/>
    </source>
</evidence>
<dbReference type="InterPro" id="IPR027417">
    <property type="entry name" value="P-loop_NTPase"/>
</dbReference>
<sequence>MLSIKVTLYTKLWTKFNKNNDIYGFLRLRSTKYPLIQKSQYSTKKNFDENVIYKIDPKVESLRDKILYSEYLFYEKIKLGYLKRLKLKQKLEQIQERKRVMQQVNEPAFSVILNHIGNNNCTDFKSINETETLSDPSDKKSSKIIHMPYAFTDSFKIVDMPVESIPKDKNDESSLNEMYKTLYEKYLETTNSIQGKEKPSFIEYEETYREQELKNLQNVASKWMDDYEQYNDMQENPSDWLYGSPNQNIEISSIPCGGCGALLHCKDHALPGYLPSELFLGVTNDELKSMICQRCHFLKHYNTALDVKVSSEDYPELLKVIKTKKCAVILMIDLTDFPCSIWPNIGSILHPYTPVFVVGNKIDLLPKDSSTFESHVKECISKAIEDAGIGEKNIKHISLISAKTGYGVEQFINKLHKLWGYKGDVFLIGCTNVGKSSLFNDLLQSDYCKVQAVDLVQRATISPWPGTTLNLLKFPILNPSKWRLYWRTLRLQAETKNEHARQFVQNYQLRLSRNIEHATLQGAIGKTFTSHKTSNSKNFDVFSSSSESNKNKFGLDETSPEYINSHWCYDTPGTIQPDQIIDLLTIEEIIKTLPNKIISPRTFVLQPEETIFIGGLGRLDYLEGNKFIRCTIFASDELPITMCRVIDADYLYKELLHTEALVVPINNPQRLKVWPLLQSKQFEITGVSKIESAADIVLSNAGWIAITAKENEKVKLQGWTPCARGIHLRIPALLKKSVTHRGARVAGTPAYKKGRQVYIKE</sequence>
<feature type="domain" description="G" evidence="1">
    <location>
        <begin position="425"/>
        <end position="476"/>
    </location>
</feature>
<dbReference type="PANTHER" id="PTHR46406:SF1">
    <property type="entry name" value="NITRIC OXIDE-ASSOCIATED PROTEIN 1"/>
    <property type="match status" value="1"/>
</dbReference>
<dbReference type="Pfam" id="PF01926">
    <property type="entry name" value="MMR_HSR1"/>
    <property type="match status" value="1"/>
</dbReference>
<dbReference type="PANTHER" id="PTHR46406">
    <property type="entry name" value="NITRIC OXIDE-ASSOCIATED PROTEIN 1"/>
    <property type="match status" value="1"/>
</dbReference>
<dbReference type="CDD" id="cd01855">
    <property type="entry name" value="YqeH"/>
    <property type="match status" value="1"/>
</dbReference>
<dbReference type="AlphaFoldDB" id="A0A834JTX3"/>
<dbReference type="InterPro" id="IPR052807">
    <property type="entry name" value="Mito_transl_resp_regulator"/>
</dbReference>
<proteinExistence type="predicted"/>
<dbReference type="SUPFAM" id="SSF52540">
    <property type="entry name" value="P-loop containing nucleoside triphosphate hydrolases"/>
    <property type="match status" value="1"/>
</dbReference>
<dbReference type="EMBL" id="JACSEA010000008">
    <property type="protein sequence ID" value="KAF7394569.1"/>
    <property type="molecule type" value="Genomic_DNA"/>
</dbReference>
<name>A0A834JTX3_VESVU</name>
<gene>
    <name evidence="2" type="ORF">HZH66_007743</name>
</gene>
<reference evidence="2" key="1">
    <citation type="journal article" date="2020" name="G3 (Bethesda)">
        <title>High-Quality Assemblies for Three Invasive Social Wasps from the &lt;i&gt;Vespula&lt;/i&gt; Genus.</title>
        <authorList>
            <person name="Harrop T.W.R."/>
            <person name="Guhlin J."/>
            <person name="McLaughlin G.M."/>
            <person name="Permina E."/>
            <person name="Stockwell P."/>
            <person name="Gilligan J."/>
            <person name="Le Lec M.F."/>
            <person name="Gruber M.A.M."/>
            <person name="Quinn O."/>
            <person name="Lovegrove M."/>
            <person name="Duncan E.J."/>
            <person name="Remnant E.J."/>
            <person name="Van Eeckhoven J."/>
            <person name="Graham B."/>
            <person name="Knapp R.A."/>
            <person name="Langford K.W."/>
            <person name="Kronenberg Z."/>
            <person name="Press M.O."/>
            <person name="Eacker S.M."/>
            <person name="Wilson-Rankin E.E."/>
            <person name="Purcell J."/>
            <person name="Lester P.J."/>
            <person name="Dearden P.K."/>
        </authorList>
    </citation>
    <scope>NUCLEOTIDE SEQUENCE</scope>
    <source>
        <strain evidence="2">Marl-1</strain>
    </source>
</reference>
<keyword evidence="3" id="KW-1185">Reference proteome</keyword>
<evidence type="ECO:0000313" key="3">
    <source>
        <dbReference type="Proteomes" id="UP000614350"/>
    </source>
</evidence>
<dbReference type="GO" id="GO:0005525">
    <property type="term" value="F:GTP binding"/>
    <property type="evidence" value="ECO:0007669"/>
    <property type="project" value="InterPro"/>
</dbReference>
<evidence type="ECO:0000259" key="1">
    <source>
        <dbReference type="Pfam" id="PF01926"/>
    </source>
</evidence>
<dbReference type="Gene3D" id="3.40.50.300">
    <property type="entry name" value="P-loop containing nucleotide triphosphate hydrolases"/>
    <property type="match status" value="1"/>
</dbReference>
<comment type="caution">
    <text evidence="2">The sequence shown here is derived from an EMBL/GenBank/DDBJ whole genome shotgun (WGS) entry which is preliminary data.</text>
</comment>
<dbReference type="Proteomes" id="UP000614350">
    <property type="component" value="Unassembled WGS sequence"/>
</dbReference>
<accession>A0A834JTX3</accession>